<proteinExistence type="predicted"/>
<dbReference type="EMBL" id="FSRK01000001">
    <property type="protein sequence ID" value="SIN77749.1"/>
    <property type="molecule type" value="Genomic_DNA"/>
</dbReference>
<protein>
    <recommendedName>
        <fullName evidence="4">Lipoprotein</fullName>
    </recommendedName>
</protein>
<keyword evidence="1" id="KW-0732">Signal</keyword>
<keyword evidence="3" id="KW-1185">Reference proteome</keyword>
<feature type="signal peptide" evidence="1">
    <location>
        <begin position="1"/>
        <end position="19"/>
    </location>
</feature>
<dbReference type="OrthoDB" id="1239964at2"/>
<evidence type="ECO:0000256" key="1">
    <source>
        <dbReference type="SAM" id="SignalP"/>
    </source>
</evidence>
<dbReference type="AlphaFoldDB" id="A0A1N6E419"/>
<evidence type="ECO:0000313" key="3">
    <source>
        <dbReference type="Proteomes" id="UP000185207"/>
    </source>
</evidence>
<sequence length="225" mass="26524">MKKILFLSVILLLVNSCNGQEKKEVENRVKVNTVKTKKKQTIQVDKIALNTSVDTILKGFNLDKNDNYSTTVNLNLDYEEFWFSPDNDFKFNDLNIGKITNLVVFYMKKDNNAFVYELELENNNNCESLIAEFNKKFGKQTFYKKRENTKKNPLFLDENGEYETDHITEEAMKWKDDKNNATYFVIYKNNLDTKENKIFVSVISNSSKKFAEWIDYRSLDMVFPE</sequence>
<feature type="chain" id="PRO_5013383005" description="Lipoprotein" evidence="1">
    <location>
        <begin position="20"/>
        <end position="225"/>
    </location>
</feature>
<dbReference type="Proteomes" id="UP000185207">
    <property type="component" value="Unassembled WGS sequence"/>
</dbReference>
<dbReference type="STRING" id="1416779.SAMN05444409_0270"/>
<organism evidence="2 3">
    <name type="scientific">Epilithonimonas zeae</name>
    <dbReference type="NCBI Taxonomy" id="1416779"/>
    <lineage>
        <taxon>Bacteria</taxon>
        <taxon>Pseudomonadati</taxon>
        <taxon>Bacteroidota</taxon>
        <taxon>Flavobacteriia</taxon>
        <taxon>Flavobacteriales</taxon>
        <taxon>Weeksellaceae</taxon>
        <taxon>Chryseobacterium group</taxon>
        <taxon>Epilithonimonas</taxon>
    </lineage>
</organism>
<evidence type="ECO:0008006" key="4">
    <source>
        <dbReference type="Google" id="ProtNLM"/>
    </source>
</evidence>
<reference evidence="3" key="1">
    <citation type="submission" date="2016-11" db="EMBL/GenBank/DDBJ databases">
        <authorList>
            <person name="Varghese N."/>
            <person name="Submissions S."/>
        </authorList>
    </citation>
    <scope>NUCLEOTIDE SEQUENCE [LARGE SCALE GENOMIC DNA]</scope>
    <source>
        <strain evidence="3">DSM 27623</strain>
    </source>
</reference>
<dbReference type="RefSeq" id="WP_139297241.1">
    <property type="nucleotide sequence ID" value="NZ_FSRK01000001.1"/>
</dbReference>
<evidence type="ECO:0000313" key="2">
    <source>
        <dbReference type="EMBL" id="SIN77749.1"/>
    </source>
</evidence>
<accession>A0A1N6E419</accession>
<name>A0A1N6E419_9FLAO</name>
<gene>
    <name evidence="2" type="ORF">SAMN05444409_0270</name>
</gene>